<keyword evidence="3" id="KW-1185">Reference proteome</keyword>
<proteinExistence type="predicted"/>
<evidence type="ECO:0000313" key="3">
    <source>
        <dbReference type="Proteomes" id="UP000285146"/>
    </source>
</evidence>
<sequence length="132" mass="13906">MTPRHFELRHLPGLVIASPETFGGFWPLFDAESAITAFGLPQSVAQSVPAQTTMFIAASRISTIGMIIFALYGQGNFAAVDTVLAVMGLYVGVMDGYLCWREGLPRMALFRSASAFTVAAVGLAGCTAGGQV</sequence>
<dbReference type="Pfam" id="PF14087">
    <property type="entry name" value="DUF4267"/>
    <property type="match status" value="1"/>
</dbReference>
<keyword evidence="1" id="KW-0472">Membrane</keyword>
<organism evidence="2 3">
    <name type="scientific">Cytospora leucostoma</name>
    <dbReference type="NCBI Taxonomy" id="1230097"/>
    <lineage>
        <taxon>Eukaryota</taxon>
        <taxon>Fungi</taxon>
        <taxon>Dikarya</taxon>
        <taxon>Ascomycota</taxon>
        <taxon>Pezizomycotina</taxon>
        <taxon>Sordariomycetes</taxon>
        <taxon>Sordariomycetidae</taxon>
        <taxon>Diaporthales</taxon>
        <taxon>Cytosporaceae</taxon>
        <taxon>Cytospora</taxon>
    </lineage>
</organism>
<comment type="caution">
    <text evidence="2">The sequence shown here is derived from an EMBL/GenBank/DDBJ whole genome shotgun (WGS) entry which is preliminary data.</text>
</comment>
<protein>
    <submittedName>
        <fullName evidence="2">Uncharacterized protein</fullName>
    </submittedName>
</protein>
<dbReference type="EMBL" id="LKEB01000010">
    <property type="protein sequence ID" value="ROW15218.1"/>
    <property type="molecule type" value="Genomic_DNA"/>
</dbReference>
<keyword evidence="1" id="KW-0812">Transmembrane</keyword>
<name>A0A423XG73_9PEZI</name>
<feature type="transmembrane region" description="Helical" evidence="1">
    <location>
        <begin position="53"/>
        <end position="72"/>
    </location>
</feature>
<feature type="transmembrane region" description="Helical" evidence="1">
    <location>
        <begin position="112"/>
        <end position="130"/>
    </location>
</feature>
<keyword evidence="1" id="KW-1133">Transmembrane helix</keyword>
<dbReference type="Proteomes" id="UP000285146">
    <property type="component" value="Unassembled WGS sequence"/>
</dbReference>
<dbReference type="InterPro" id="IPR025363">
    <property type="entry name" value="DUF4267"/>
</dbReference>
<dbReference type="InParanoid" id="A0A423XG73"/>
<evidence type="ECO:0000256" key="1">
    <source>
        <dbReference type="SAM" id="Phobius"/>
    </source>
</evidence>
<gene>
    <name evidence="2" type="ORF">VPNG_03077</name>
</gene>
<dbReference type="AlphaFoldDB" id="A0A423XG73"/>
<reference evidence="2 3" key="1">
    <citation type="submission" date="2015-09" db="EMBL/GenBank/DDBJ databases">
        <title>Host preference determinants of Valsa canker pathogens revealed by comparative genomics.</title>
        <authorList>
            <person name="Yin Z."/>
            <person name="Huang L."/>
        </authorList>
    </citation>
    <scope>NUCLEOTIDE SEQUENCE [LARGE SCALE GENOMIC DNA]</scope>
    <source>
        <strain evidence="2 3">SXYLt</strain>
    </source>
</reference>
<feature type="transmembrane region" description="Helical" evidence="1">
    <location>
        <begin position="78"/>
        <end position="100"/>
    </location>
</feature>
<accession>A0A423XG73</accession>
<evidence type="ECO:0000313" key="2">
    <source>
        <dbReference type="EMBL" id="ROW15218.1"/>
    </source>
</evidence>
<dbReference type="OrthoDB" id="2989864at2759"/>